<feature type="compositionally biased region" description="Basic and acidic residues" evidence="9">
    <location>
        <begin position="46"/>
        <end position="61"/>
    </location>
</feature>
<sequence>MTPPKRKRVASSEPNTVSPSRLYPSLDTPEGVDDKDVNSSPIGETDIERPTKSRRKSDAVKHVPSVMAVDTKMDRDGSTPDDDSSSLGSGAELALHMVDASRVGESGLPANLQPPPTDRPVRIYCDGIWDLFHFGHAKALEQAKKVFPNVELLVGVCNDQVTHSKKGKTVMRDTERYESLRHCKWVDEVVPDAPWVIDQEFLDKHRIDYVAHDDIPYKSGDHDDVYAFVKKAGRFIPTRRTEGVSTSDLITRIVRDYDAYVRRNLERGVSPKELNISFFKEKEIRMKSRIGTIKQSLQSRLQQGESSIRRNWEDTKNDLPHKWKNTLEYWEDMSSELVRGFIGLFGQEGLPRLLFGRRNRSRGGTPTSSPSESPKRRWLFGSPASSTEDEDENEEVDEDEEGNSNGSVTA</sequence>
<name>A0A0L0HIL3_SPIPD</name>
<keyword evidence="3" id="KW-0808">Transferase</keyword>
<keyword evidence="7" id="KW-1208">Phospholipid metabolism</keyword>
<dbReference type="PANTHER" id="PTHR10739">
    <property type="entry name" value="CYTIDYLYLTRANSFERASE"/>
    <property type="match status" value="1"/>
</dbReference>
<evidence type="ECO:0000256" key="7">
    <source>
        <dbReference type="ARBA" id="ARBA00023264"/>
    </source>
</evidence>
<dbReference type="GO" id="GO:0005635">
    <property type="term" value="C:nuclear envelope"/>
    <property type="evidence" value="ECO:0007669"/>
    <property type="project" value="EnsemblFungi"/>
</dbReference>
<feature type="region of interest" description="Disordered" evidence="9">
    <location>
        <begin position="1"/>
        <end position="89"/>
    </location>
</feature>
<protein>
    <recommendedName>
        <fullName evidence="8">choline-phosphate cytidylyltransferase</fullName>
        <ecNumber evidence="8">2.7.7.15</ecNumber>
    </recommendedName>
</protein>
<dbReference type="InterPro" id="IPR004821">
    <property type="entry name" value="Cyt_trans-like"/>
</dbReference>
<evidence type="ECO:0000256" key="2">
    <source>
        <dbReference type="ARBA" id="ARBA00022516"/>
    </source>
</evidence>
<dbReference type="Proteomes" id="UP000053201">
    <property type="component" value="Unassembled WGS sequence"/>
</dbReference>
<keyword evidence="4" id="KW-0548">Nucleotidyltransferase</keyword>
<dbReference type="Pfam" id="PF01467">
    <property type="entry name" value="CTP_transf_like"/>
    <property type="match status" value="1"/>
</dbReference>
<keyword evidence="12" id="KW-1185">Reference proteome</keyword>
<dbReference type="STRING" id="645134.A0A0L0HIL3"/>
<feature type="domain" description="Cytidyltransferase-like" evidence="10">
    <location>
        <begin position="124"/>
        <end position="252"/>
    </location>
</feature>
<dbReference type="EMBL" id="KQ257455">
    <property type="protein sequence ID" value="KND00893.1"/>
    <property type="molecule type" value="Genomic_DNA"/>
</dbReference>
<keyword evidence="5" id="KW-0443">Lipid metabolism</keyword>
<keyword evidence="2" id="KW-0444">Lipid biosynthesis</keyword>
<gene>
    <name evidence="11" type="ORF">SPPG_03993</name>
</gene>
<evidence type="ECO:0000256" key="3">
    <source>
        <dbReference type="ARBA" id="ARBA00022679"/>
    </source>
</evidence>
<accession>A0A0L0HIL3</accession>
<feature type="compositionally biased region" description="Low complexity" evidence="9">
    <location>
        <begin position="362"/>
        <end position="371"/>
    </location>
</feature>
<proteinExistence type="inferred from homology"/>
<feature type="compositionally biased region" description="Acidic residues" evidence="9">
    <location>
        <begin position="387"/>
        <end position="402"/>
    </location>
</feature>
<dbReference type="InterPro" id="IPR041723">
    <property type="entry name" value="CCT"/>
</dbReference>
<dbReference type="eggNOG" id="KOG2804">
    <property type="taxonomic scope" value="Eukaryota"/>
</dbReference>
<dbReference type="InterPro" id="IPR014729">
    <property type="entry name" value="Rossmann-like_a/b/a_fold"/>
</dbReference>
<evidence type="ECO:0000259" key="10">
    <source>
        <dbReference type="Pfam" id="PF01467"/>
    </source>
</evidence>
<evidence type="ECO:0000256" key="9">
    <source>
        <dbReference type="SAM" id="MobiDB-lite"/>
    </source>
</evidence>
<evidence type="ECO:0000313" key="11">
    <source>
        <dbReference type="EMBL" id="KND00893.1"/>
    </source>
</evidence>
<dbReference type="VEuPathDB" id="FungiDB:SPPG_03993"/>
<dbReference type="NCBIfam" id="TIGR00125">
    <property type="entry name" value="cyt_tran_rel"/>
    <property type="match status" value="1"/>
</dbReference>
<reference evidence="11 12" key="1">
    <citation type="submission" date="2009-08" db="EMBL/GenBank/DDBJ databases">
        <title>The Genome Sequence of Spizellomyces punctatus strain DAOM BR117.</title>
        <authorList>
            <consortium name="The Broad Institute Genome Sequencing Platform"/>
            <person name="Russ C."/>
            <person name="Cuomo C."/>
            <person name="Shea T."/>
            <person name="Young S.K."/>
            <person name="Zeng Q."/>
            <person name="Koehrsen M."/>
            <person name="Haas B."/>
            <person name="Borodovsky M."/>
            <person name="Guigo R."/>
            <person name="Alvarado L."/>
            <person name="Berlin A."/>
            <person name="Bochicchio J."/>
            <person name="Borenstein D."/>
            <person name="Chapman S."/>
            <person name="Chen Z."/>
            <person name="Engels R."/>
            <person name="Freedman E."/>
            <person name="Gellesch M."/>
            <person name="Goldberg J."/>
            <person name="Griggs A."/>
            <person name="Gujja S."/>
            <person name="Heiman D."/>
            <person name="Hepburn T."/>
            <person name="Howarth C."/>
            <person name="Jen D."/>
            <person name="Larson L."/>
            <person name="Lewis B."/>
            <person name="Mehta T."/>
            <person name="Park D."/>
            <person name="Pearson M."/>
            <person name="Roberts A."/>
            <person name="Saif S."/>
            <person name="Shenoy N."/>
            <person name="Sisk P."/>
            <person name="Stolte C."/>
            <person name="Sykes S."/>
            <person name="Thomson T."/>
            <person name="Walk T."/>
            <person name="White J."/>
            <person name="Yandava C."/>
            <person name="Burger G."/>
            <person name="Gray M.W."/>
            <person name="Holland P.W.H."/>
            <person name="King N."/>
            <person name="Lang F.B.F."/>
            <person name="Roger A.J."/>
            <person name="Ruiz-Trillo I."/>
            <person name="Lander E."/>
            <person name="Nusbaum C."/>
        </authorList>
    </citation>
    <scope>NUCLEOTIDE SEQUENCE [LARGE SCALE GENOMIC DNA]</scope>
    <source>
        <strain evidence="11 12">DAOM BR117</strain>
    </source>
</reference>
<evidence type="ECO:0000256" key="5">
    <source>
        <dbReference type="ARBA" id="ARBA00023098"/>
    </source>
</evidence>
<dbReference type="PANTHER" id="PTHR10739:SF13">
    <property type="entry name" value="CHOLINE-PHOSPHATE CYTIDYLYLTRANSFERASE"/>
    <property type="match status" value="1"/>
</dbReference>
<dbReference type="Gene3D" id="3.40.50.620">
    <property type="entry name" value="HUPs"/>
    <property type="match status" value="1"/>
</dbReference>
<evidence type="ECO:0000256" key="6">
    <source>
        <dbReference type="ARBA" id="ARBA00023209"/>
    </source>
</evidence>
<dbReference type="InParanoid" id="A0A0L0HIL3"/>
<dbReference type="CDD" id="cd02174">
    <property type="entry name" value="CCT"/>
    <property type="match status" value="1"/>
</dbReference>
<dbReference type="AlphaFoldDB" id="A0A0L0HIL3"/>
<keyword evidence="6" id="KW-0594">Phospholipid biosynthesis</keyword>
<evidence type="ECO:0000256" key="1">
    <source>
        <dbReference type="ARBA" id="ARBA00010101"/>
    </source>
</evidence>
<evidence type="ECO:0000256" key="8">
    <source>
        <dbReference type="ARBA" id="ARBA00026101"/>
    </source>
</evidence>
<dbReference type="EC" id="2.7.7.15" evidence="8"/>
<dbReference type="FunCoup" id="A0A0L0HIL3">
    <property type="interactions" value="231"/>
</dbReference>
<dbReference type="GeneID" id="27687471"/>
<evidence type="ECO:0000313" key="12">
    <source>
        <dbReference type="Proteomes" id="UP000053201"/>
    </source>
</evidence>
<dbReference type="SUPFAM" id="SSF52374">
    <property type="entry name" value="Nucleotidylyl transferase"/>
    <property type="match status" value="1"/>
</dbReference>
<organism evidence="11 12">
    <name type="scientific">Spizellomyces punctatus (strain DAOM BR117)</name>
    <dbReference type="NCBI Taxonomy" id="645134"/>
    <lineage>
        <taxon>Eukaryota</taxon>
        <taxon>Fungi</taxon>
        <taxon>Fungi incertae sedis</taxon>
        <taxon>Chytridiomycota</taxon>
        <taxon>Chytridiomycota incertae sedis</taxon>
        <taxon>Chytridiomycetes</taxon>
        <taxon>Spizellomycetales</taxon>
        <taxon>Spizellomycetaceae</taxon>
        <taxon>Spizellomyces</taxon>
    </lineage>
</organism>
<dbReference type="InterPro" id="IPR045049">
    <property type="entry name" value="Pcy1-like"/>
</dbReference>
<feature type="region of interest" description="Disordered" evidence="9">
    <location>
        <begin position="356"/>
        <end position="410"/>
    </location>
</feature>
<dbReference type="RefSeq" id="XP_016608932.1">
    <property type="nucleotide sequence ID" value="XM_016752242.1"/>
</dbReference>
<dbReference type="GO" id="GO:0004105">
    <property type="term" value="F:choline-phosphate cytidylyltransferase activity"/>
    <property type="evidence" value="ECO:0007669"/>
    <property type="project" value="UniProtKB-EC"/>
</dbReference>
<evidence type="ECO:0000256" key="4">
    <source>
        <dbReference type="ARBA" id="ARBA00022695"/>
    </source>
</evidence>
<dbReference type="OrthoDB" id="17102at2759"/>
<comment type="similarity">
    <text evidence="1">Belongs to the cytidylyltransferase family.</text>
</comment>
<dbReference type="GO" id="GO:0031210">
    <property type="term" value="F:phosphatidylcholine binding"/>
    <property type="evidence" value="ECO:0007669"/>
    <property type="project" value="TreeGrafter"/>
</dbReference>
<dbReference type="GO" id="GO:0042564">
    <property type="term" value="C:NLS-dependent protein nuclear import complex"/>
    <property type="evidence" value="ECO:0007669"/>
    <property type="project" value="EnsemblFungi"/>
</dbReference>